<reference evidence="2" key="1">
    <citation type="journal article" date="2014" name="Genome Announc.">
        <title>Draft Genome Sequences of Three Alkaliphilic Bacillus Strains, Bacillus wakoensis JCM 9140T, Bacillus akibai JCM 9157T, and Bacillus hemicellulosilyticus JCM 9152T.</title>
        <authorList>
            <person name="Yuki M."/>
            <person name="Oshima K."/>
            <person name="Suda W."/>
            <person name="Oshida Y."/>
            <person name="Kitamura K."/>
            <person name="Iida T."/>
            <person name="Hattori M."/>
            <person name="Ohkuma M."/>
        </authorList>
    </citation>
    <scope>NUCLEOTIDE SEQUENCE [LARGE SCALE GENOMIC DNA]</scope>
    <source>
        <strain evidence="2">JCM 9140</strain>
    </source>
</reference>
<dbReference type="Gene3D" id="3.20.20.140">
    <property type="entry name" value="Metal-dependent hydrolases"/>
    <property type="match status" value="1"/>
</dbReference>
<dbReference type="Proteomes" id="UP000018890">
    <property type="component" value="Unassembled WGS sequence"/>
</dbReference>
<evidence type="ECO:0000259" key="1">
    <source>
        <dbReference type="Pfam" id="PF01979"/>
    </source>
</evidence>
<dbReference type="Gene3D" id="2.30.40.10">
    <property type="entry name" value="Urease, subunit C, domain 1"/>
    <property type="match status" value="1"/>
</dbReference>
<feature type="domain" description="Amidohydrolase-related" evidence="1">
    <location>
        <begin position="52"/>
        <end position="124"/>
    </location>
</feature>
<dbReference type="RefSeq" id="WP_034749054.1">
    <property type="nucleotide sequence ID" value="NZ_BAUT01000056.1"/>
</dbReference>
<dbReference type="AlphaFoldDB" id="W4Q6G4"/>
<proteinExistence type="predicted"/>
<dbReference type="InterPro" id="IPR011059">
    <property type="entry name" value="Metal-dep_hydrolase_composite"/>
</dbReference>
<dbReference type="InterPro" id="IPR006680">
    <property type="entry name" value="Amidohydro-rel"/>
</dbReference>
<dbReference type="PANTHER" id="PTHR43668">
    <property type="entry name" value="ALLANTOINASE"/>
    <property type="match status" value="1"/>
</dbReference>
<dbReference type="InterPro" id="IPR032466">
    <property type="entry name" value="Metal_Hydrolase"/>
</dbReference>
<dbReference type="InterPro" id="IPR050138">
    <property type="entry name" value="DHOase/Allantoinase_Hydrolase"/>
</dbReference>
<accession>W4Q6G4</accession>
<organism evidence="2 3">
    <name type="scientific">Halalkalibacter wakoensis JCM 9140</name>
    <dbReference type="NCBI Taxonomy" id="1236970"/>
    <lineage>
        <taxon>Bacteria</taxon>
        <taxon>Bacillati</taxon>
        <taxon>Bacillota</taxon>
        <taxon>Bacilli</taxon>
        <taxon>Bacillales</taxon>
        <taxon>Bacillaceae</taxon>
        <taxon>Halalkalibacter</taxon>
    </lineage>
</organism>
<keyword evidence="3" id="KW-1185">Reference proteome</keyword>
<dbReference type="SUPFAM" id="SSF51556">
    <property type="entry name" value="Metallo-dependent hydrolases"/>
    <property type="match status" value="1"/>
</dbReference>
<gene>
    <name evidence="2" type="ORF">JCM9140_3740</name>
</gene>
<dbReference type="GO" id="GO:0005737">
    <property type="term" value="C:cytoplasm"/>
    <property type="evidence" value="ECO:0007669"/>
    <property type="project" value="TreeGrafter"/>
</dbReference>
<sequence>MSTFDLVVSGRIVGEETVIYGEIGINKGKIIDICEGIGNFVGRERIDAHQSYVFPGAIDVHVHCFSNPEEGFYSTSAAAAAGGVTTFLDMPYDLPNPINHVDQLNKKIEKLEKEAVVDVGLWGLFQSGMEQIKLSRWHKLVQWPLKCPLLKQMNTVFPKFLTQKL</sequence>
<dbReference type="STRING" id="1236970.JCM9140_3740"/>
<name>W4Q6G4_9BACI</name>
<comment type="caution">
    <text evidence="2">The sequence shown here is derived from an EMBL/GenBank/DDBJ whole genome shotgun (WGS) entry which is preliminary data.</text>
</comment>
<protein>
    <submittedName>
        <fullName evidence="2">Allantoinase</fullName>
    </submittedName>
</protein>
<dbReference type="OrthoDB" id="9765462at2"/>
<evidence type="ECO:0000313" key="2">
    <source>
        <dbReference type="EMBL" id="GAE27587.1"/>
    </source>
</evidence>
<dbReference type="Pfam" id="PF01979">
    <property type="entry name" value="Amidohydro_1"/>
    <property type="match status" value="1"/>
</dbReference>
<dbReference type="GO" id="GO:0004038">
    <property type="term" value="F:allantoinase activity"/>
    <property type="evidence" value="ECO:0007669"/>
    <property type="project" value="TreeGrafter"/>
</dbReference>
<dbReference type="GO" id="GO:0006145">
    <property type="term" value="P:purine nucleobase catabolic process"/>
    <property type="evidence" value="ECO:0007669"/>
    <property type="project" value="TreeGrafter"/>
</dbReference>
<dbReference type="SUPFAM" id="SSF51338">
    <property type="entry name" value="Composite domain of metallo-dependent hydrolases"/>
    <property type="match status" value="1"/>
</dbReference>
<evidence type="ECO:0000313" key="3">
    <source>
        <dbReference type="Proteomes" id="UP000018890"/>
    </source>
</evidence>
<dbReference type="PANTHER" id="PTHR43668:SF2">
    <property type="entry name" value="ALLANTOINASE"/>
    <property type="match status" value="1"/>
</dbReference>
<dbReference type="EMBL" id="BAUT01000056">
    <property type="protein sequence ID" value="GAE27587.1"/>
    <property type="molecule type" value="Genomic_DNA"/>
</dbReference>